<dbReference type="Proteomes" id="UP000673375">
    <property type="component" value="Unassembled WGS sequence"/>
</dbReference>
<comment type="caution">
    <text evidence="1">The sequence shown here is derived from an EMBL/GenBank/DDBJ whole genome shotgun (WGS) entry which is preliminary data.</text>
</comment>
<organism evidence="1 2">
    <name type="scientific">Enterococcus larvae</name>
    <dbReference type="NCBI Taxonomy" id="2794352"/>
    <lineage>
        <taxon>Bacteria</taxon>
        <taxon>Bacillati</taxon>
        <taxon>Bacillota</taxon>
        <taxon>Bacilli</taxon>
        <taxon>Lactobacillales</taxon>
        <taxon>Enterococcaceae</taxon>
        <taxon>Enterococcus</taxon>
    </lineage>
</organism>
<accession>A0ABS4CKH0</accession>
<evidence type="ECO:0000313" key="1">
    <source>
        <dbReference type="EMBL" id="MBP1047102.1"/>
    </source>
</evidence>
<keyword evidence="2" id="KW-1185">Reference proteome</keyword>
<gene>
    <name evidence="1" type="ORF">I6N96_12545</name>
</gene>
<proteinExistence type="predicted"/>
<protein>
    <submittedName>
        <fullName evidence="1">Uncharacterized protein</fullName>
    </submittedName>
</protein>
<name>A0ABS4CKH0_9ENTE</name>
<sequence>MGEQELYNLAINLKSKVTMESARRAEDEDKVQWLVEEIADNMILLSRLIGERE</sequence>
<dbReference type="EMBL" id="JAEDXU010000006">
    <property type="protein sequence ID" value="MBP1047102.1"/>
    <property type="molecule type" value="Genomic_DNA"/>
</dbReference>
<dbReference type="RefSeq" id="WP_209557884.1">
    <property type="nucleotide sequence ID" value="NZ_JAEDXU010000006.1"/>
</dbReference>
<reference evidence="1 2" key="1">
    <citation type="submission" date="2020-12" db="EMBL/GenBank/DDBJ databases">
        <title>Vagococcus allomyrinae sp. nov. and Enterococcus lavae sp. nov., isolated from the larvae of Allomyrina dichotoma.</title>
        <authorList>
            <person name="Lee S.D."/>
        </authorList>
    </citation>
    <scope>NUCLEOTIDE SEQUENCE [LARGE SCALE GENOMIC DNA]</scope>
    <source>
        <strain evidence="1 2">BWM-S5</strain>
    </source>
</reference>
<evidence type="ECO:0000313" key="2">
    <source>
        <dbReference type="Proteomes" id="UP000673375"/>
    </source>
</evidence>